<dbReference type="PRINTS" id="PR01046">
    <property type="entry name" value="TRNASYNTHPRO"/>
</dbReference>
<evidence type="ECO:0000313" key="13">
    <source>
        <dbReference type="Proteomes" id="UP000192368"/>
    </source>
</evidence>
<evidence type="ECO:0000256" key="8">
    <source>
        <dbReference type="ARBA" id="ARBA00023146"/>
    </source>
</evidence>
<dbReference type="HAMAP" id="MF_01569">
    <property type="entry name" value="Pro_tRNA_synth_type1"/>
    <property type="match status" value="1"/>
</dbReference>
<dbReference type="RefSeq" id="WP_084231377.1">
    <property type="nucleotide sequence ID" value="NZ_FWWR01000013.1"/>
</dbReference>
<evidence type="ECO:0000256" key="1">
    <source>
        <dbReference type="ARBA" id="ARBA00004496"/>
    </source>
</evidence>
<keyword evidence="13" id="KW-1185">Reference proteome</keyword>
<comment type="catalytic activity">
    <reaction evidence="9 10">
        <text>tRNA(Pro) + L-proline + ATP = L-prolyl-tRNA(Pro) + AMP + diphosphate</text>
        <dbReference type="Rhea" id="RHEA:14305"/>
        <dbReference type="Rhea" id="RHEA-COMP:9700"/>
        <dbReference type="Rhea" id="RHEA-COMP:9702"/>
        <dbReference type="ChEBI" id="CHEBI:30616"/>
        <dbReference type="ChEBI" id="CHEBI:33019"/>
        <dbReference type="ChEBI" id="CHEBI:60039"/>
        <dbReference type="ChEBI" id="CHEBI:78442"/>
        <dbReference type="ChEBI" id="CHEBI:78532"/>
        <dbReference type="ChEBI" id="CHEBI:456215"/>
        <dbReference type="EC" id="6.1.1.15"/>
    </reaction>
</comment>
<dbReference type="GO" id="GO:0002161">
    <property type="term" value="F:aminoacyl-tRNA deacylase activity"/>
    <property type="evidence" value="ECO:0007669"/>
    <property type="project" value="InterPro"/>
</dbReference>
<dbReference type="CDD" id="cd00779">
    <property type="entry name" value="ProRS_core_prok"/>
    <property type="match status" value="1"/>
</dbReference>
<keyword evidence="3 10" id="KW-0963">Cytoplasm</keyword>
<keyword evidence="6 10" id="KW-0067">ATP-binding</keyword>
<protein>
    <recommendedName>
        <fullName evidence="10">Proline--tRNA ligase</fullName>
        <ecNumber evidence="10">6.1.1.15</ecNumber>
    </recommendedName>
    <alternativeName>
        <fullName evidence="10">Prolyl-tRNA synthetase</fullName>
        <shortName evidence="10">ProRS</shortName>
    </alternativeName>
</protein>
<dbReference type="GO" id="GO:0005829">
    <property type="term" value="C:cytosol"/>
    <property type="evidence" value="ECO:0007669"/>
    <property type="project" value="TreeGrafter"/>
</dbReference>
<dbReference type="PANTHER" id="PTHR42753">
    <property type="entry name" value="MITOCHONDRIAL RIBOSOME PROTEIN L39/PROLYL-TRNA LIGASE FAMILY MEMBER"/>
    <property type="match status" value="1"/>
</dbReference>
<dbReference type="EC" id="6.1.1.15" evidence="10"/>
<dbReference type="Gene3D" id="3.40.50.800">
    <property type="entry name" value="Anticodon-binding domain"/>
    <property type="match status" value="1"/>
</dbReference>
<dbReference type="InterPro" id="IPR050062">
    <property type="entry name" value="Pro-tRNA_synthetase"/>
</dbReference>
<comment type="subunit">
    <text evidence="2 10">Homodimer.</text>
</comment>
<evidence type="ECO:0000256" key="5">
    <source>
        <dbReference type="ARBA" id="ARBA00022741"/>
    </source>
</evidence>
<dbReference type="InterPro" id="IPR045864">
    <property type="entry name" value="aa-tRNA-synth_II/BPL/LPL"/>
</dbReference>
<evidence type="ECO:0000259" key="11">
    <source>
        <dbReference type="PROSITE" id="PS50862"/>
    </source>
</evidence>
<evidence type="ECO:0000256" key="10">
    <source>
        <dbReference type="HAMAP-Rule" id="MF_01569"/>
    </source>
</evidence>
<dbReference type="InterPro" id="IPR036621">
    <property type="entry name" value="Anticodon-bd_dom_sf"/>
</dbReference>
<dbReference type="STRING" id="573058.SAMN00017477_1847"/>
<dbReference type="Pfam" id="PF00587">
    <property type="entry name" value="tRNA-synt_2b"/>
    <property type="match status" value="1"/>
</dbReference>
<comment type="subcellular location">
    <subcellularLocation>
        <location evidence="1 10">Cytoplasm</location>
    </subcellularLocation>
</comment>
<comment type="domain">
    <text evidence="10">Consists of three domains: the N-terminal catalytic domain, the editing domain and the C-terminal anticodon-binding domain.</text>
</comment>
<evidence type="ECO:0000256" key="3">
    <source>
        <dbReference type="ARBA" id="ARBA00022490"/>
    </source>
</evidence>
<dbReference type="InterPro" id="IPR004154">
    <property type="entry name" value="Anticodon-bd"/>
</dbReference>
<dbReference type="Proteomes" id="UP000192368">
    <property type="component" value="Unassembled WGS sequence"/>
</dbReference>
<proteinExistence type="inferred from homology"/>
<evidence type="ECO:0000256" key="6">
    <source>
        <dbReference type="ARBA" id="ARBA00022840"/>
    </source>
</evidence>
<dbReference type="NCBIfam" id="NF006625">
    <property type="entry name" value="PRK09194.1"/>
    <property type="match status" value="1"/>
</dbReference>
<dbReference type="InterPro" id="IPR007214">
    <property type="entry name" value="YbaK/aa-tRNA-synth-assoc-dom"/>
</dbReference>
<evidence type="ECO:0000256" key="9">
    <source>
        <dbReference type="ARBA" id="ARBA00047671"/>
    </source>
</evidence>
<keyword evidence="7 10" id="KW-0648">Protein biosynthesis</keyword>
<name>A0A1W1VEP9_PEPAS</name>
<dbReference type="InterPro" id="IPR036754">
    <property type="entry name" value="YbaK/aa-tRNA-synt-asso_dom_sf"/>
</dbReference>
<keyword evidence="4 10" id="KW-0436">Ligase</keyword>
<dbReference type="GO" id="GO:0016740">
    <property type="term" value="F:transferase activity"/>
    <property type="evidence" value="ECO:0007669"/>
    <property type="project" value="UniProtKB-ARBA"/>
</dbReference>
<comment type="function">
    <text evidence="10">Catalyzes the attachment of proline to tRNA(Pro) in a two-step reaction: proline is first activated by ATP to form Pro-AMP and then transferred to the acceptor end of tRNA(Pro). As ProRS can inadvertently accommodate and process non-cognate amino acids such as alanine and cysteine, to avoid such errors it has two additional distinct editing activities against alanine. One activity is designated as 'pretransfer' editing and involves the tRNA(Pro)-independent hydrolysis of activated Ala-AMP. The other activity is designated 'posttransfer' editing and involves deacylation of mischarged Ala-tRNA(Pro). The misacylated Cys-tRNA(Pro) is not edited by ProRS.</text>
</comment>
<reference evidence="13" key="1">
    <citation type="submission" date="2017-04" db="EMBL/GenBank/DDBJ databases">
        <authorList>
            <person name="Varghese N."/>
            <person name="Submissions S."/>
        </authorList>
    </citation>
    <scope>NUCLEOTIDE SEQUENCE [LARGE SCALE GENOMIC DNA]</scope>
    <source>
        <strain evidence="13">DSM 20463</strain>
    </source>
</reference>
<dbReference type="PROSITE" id="PS50862">
    <property type="entry name" value="AA_TRNA_LIGASE_II"/>
    <property type="match status" value="1"/>
</dbReference>
<dbReference type="FunFam" id="3.30.930.10:FF:000042">
    <property type="entry name" value="probable proline--tRNA ligase, mitochondrial"/>
    <property type="match status" value="1"/>
</dbReference>
<keyword evidence="8 10" id="KW-0030">Aminoacyl-tRNA synthetase</keyword>
<comment type="similarity">
    <text evidence="10">Belongs to the class-II aminoacyl-tRNA synthetase family. ProS type 1 subfamily.</text>
</comment>
<dbReference type="GO" id="GO:0004827">
    <property type="term" value="F:proline-tRNA ligase activity"/>
    <property type="evidence" value="ECO:0007669"/>
    <property type="project" value="UniProtKB-UniRule"/>
</dbReference>
<dbReference type="PANTHER" id="PTHR42753:SF2">
    <property type="entry name" value="PROLINE--TRNA LIGASE"/>
    <property type="match status" value="1"/>
</dbReference>
<dbReference type="CDD" id="cd04334">
    <property type="entry name" value="ProRS-INS"/>
    <property type="match status" value="1"/>
</dbReference>
<dbReference type="GO" id="GO:0005524">
    <property type="term" value="F:ATP binding"/>
    <property type="evidence" value="ECO:0007669"/>
    <property type="project" value="UniProtKB-UniRule"/>
</dbReference>
<dbReference type="InterPro" id="IPR002316">
    <property type="entry name" value="Pro-tRNA-ligase_IIa"/>
</dbReference>
<feature type="domain" description="Aminoacyl-transfer RNA synthetases class-II family profile" evidence="11">
    <location>
        <begin position="38"/>
        <end position="461"/>
    </location>
</feature>
<dbReference type="GO" id="GO:0140096">
    <property type="term" value="F:catalytic activity, acting on a protein"/>
    <property type="evidence" value="ECO:0007669"/>
    <property type="project" value="UniProtKB-ARBA"/>
</dbReference>
<dbReference type="CDD" id="cd00861">
    <property type="entry name" value="ProRS_anticodon_short"/>
    <property type="match status" value="1"/>
</dbReference>
<keyword evidence="5 10" id="KW-0547">Nucleotide-binding</keyword>
<dbReference type="Gene3D" id="3.90.960.10">
    <property type="entry name" value="YbaK/aminoacyl-tRNA synthetase-associated domain"/>
    <property type="match status" value="1"/>
</dbReference>
<dbReference type="Pfam" id="PF04073">
    <property type="entry name" value="tRNA_edit"/>
    <property type="match status" value="1"/>
</dbReference>
<dbReference type="NCBIfam" id="TIGR00409">
    <property type="entry name" value="proS_fam_II"/>
    <property type="match status" value="1"/>
</dbReference>
<sequence length="564" mass="64035">MKLSKLYMPTLREAPQDAEIASHKFLLRGAFIRKSASGIYSYLPLGYRVVRKIENIVREEMDRAGSQEILMSAIQPKEIWEASGRWDRFGPEMFKLKDRHEREFCLGPTAEEYFTTLIKDEVKSYKQLPLNLYQIQTKYRDEKRPRFGVNRAREFSMKDAYSFDVDPEGMKKSYQDMYDAYEKIFDRIGLEYVVVEGDNGAMGGNQSHEFIALADTGEGVIAYGAGYAATAEKAKVVYPAVPDEEAKELEEVHTPNTKTIEEVSNYLGVTEAKCLKAVDFMVQEKPVVVFVPGDREVNMAKLEGFLGVPEHEIEPMTEEQIKSMGSVQGFTGPIGIDARLIFDSSVTRLHNLIVGANKEDYHIKNANYGRDFEGEIAEDLLEVKEGDLIEGTDEEYKFRRGVEVGNIFQLGTKYSESIGATYLDQNGKEQIIWMGSYGVGVTRTVAAVVEQFNDEDGIIWPISVAPYHVIVTVMKANDEEQMALGEEIYNELISKGYEVLLDDRNERPGVKFKDRDLIGIPLRITVGKKAAEKVVEYSTRKEKNNIEIELDELYSKIEIDFKNN</sequence>
<dbReference type="InterPro" id="IPR044140">
    <property type="entry name" value="ProRS_anticodon_short"/>
</dbReference>
<evidence type="ECO:0000256" key="7">
    <source>
        <dbReference type="ARBA" id="ARBA00022917"/>
    </source>
</evidence>
<dbReference type="AlphaFoldDB" id="A0A1W1VEP9"/>
<dbReference type="SUPFAM" id="SSF55826">
    <property type="entry name" value="YbaK/ProRS associated domain"/>
    <property type="match status" value="1"/>
</dbReference>
<dbReference type="GO" id="GO:0006433">
    <property type="term" value="P:prolyl-tRNA aminoacylation"/>
    <property type="evidence" value="ECO:0007669"/>
    <property type="project" value="UniProtKB-UniRule"/>
</dbReference>
<organism evidence="12 13">
    <name type="scientific">Peptoniphilus asaccharolyticus DSM 20463</name>
    <dbReference type="NCBI Taxonomy" id="573058"/>
    <lineage>
        <taxon>Bacteria</taxon>
        <taxon>Bacillati</taxon>
        <taxon>Bacillota</taxon>
        <taxon>Tissierellia</taxon>
        <taxon>Tissierellales</taxon>
        <taxon>Peptoniphilaceae</taxon>
        <taxon>Peptoniphilus</taxon>
    </lineage>
</organism>
<evidence type="ECO:0000256" key="4">
    <source>
        <dbReference type="ARBA" id="ARBA00022598"/>
    </source>
</evidence>
<dbReference type="EMBL" id="FWWR01000013">
    <property type="protein sequence ID" value="SMB91786.1"/>
    <property type="molecule type" value="Genomic_DNA"/>
</dbReference>
<dbReference type="OrthoDB" id="9809052at2"/>
<dbReference type="Gene3D" id="3.30.930.10">
    <property type="entry name" value="Bira Bifunctional Protein, Domain 2"/>
    <property type="match status" value="2"/>
</dbReference>
<dbReference type="InterPro" id="IPR004500">
    <property type="entry name" value="Pro-tRNA-synth_IIa_bac-type"/>
</dbReference>
<gene>
    <name evidence="10" type="primary">proS</name>
    <name evidence="12" type="ORF">SAMN00017477_1847</name>
</gene>
<evidence type="ECO:0000256" key="2">
    <source>
        <dbReference type="ARBA" id="ARBA00011738"/>
    </source>
</evidence>
<dbReference type="SUPFAM" id="SSF52954">
    <property type="entry name" value="Class II aaRS ABD-related"/>
    <property type="match status" value="1"/>
</dbReference>
<dbReference type="InterPro" id="IPR002314">
    <property type="entry name" value="aa-tRNA-synt_IIb"/>
</dbReference>
<dbReference type="InterPro" id="IPR023717">
    <property type="entry name" value="Pro-tRNA-Synthase_IIa_type1"/>
</dbReference>
<dbReference type="InterPro" id="IPR006195">
    <property type="entry name" value="aa-tRNA-synth_II"/>
</dbReference>
<dbReference type="InterPro" id="IPR033730">
    <property type="entry name" value="ProRS_core_prok"/>
</dbReference>
<evidence type="ECO:0000313" key="12">
    <source>
        <dbReference type="EMBL" id="SMB91786.1"/>
    </source>
</evidence>
<dbReference type="Pfam" id="PF03129">
    <property type="entry name" value="HGTP_anticodon"/>
    <property type="match status" value="1"/>
</dbReference>
<dbReference type="FunFam" id="3.40.50.800:FF:000011">
    <property type="entry name" value="Proline--tRNA ligase"/>
    <property type="match status" value="1"/>
</dbReference>
<dbReference type="SUPFAM" id="SSF55681">
    <property type="entry name" value="Class II aaRS and biotin synthetases"/>
    <property type="match status" value="1"/>
</dbReference>
<accession>A0A1W1VEP9</accession>